<feature type="binding site" evidence="5">
    <location>
        <position position="91"/>
    </location>
    <ligand>
        <name>[4Fe-4S] cluster</name>
        <dbReference type="ChEBI" id="CHEBI:49883"/>
        <note>4Fe-4S-S-AdoMet</note>
    </ligand>
</feature>
<dbReference type="PANTHER" id="PTHR43075:SF1">
    <property type="entry name" value="FORMATE LYASE ACTIVATING ENZYME, PUTATIVE (AFU_ORTHOLOGUE AFUA_2G15630)-RELATED"/>
    <property type="match status" value="1"/>
</dbReference>
<dbReference type="SFLD" id="SFLDG01099">
    <property type="entry name" value="Uncharacterised_Radical_SAM_Su"/>
    <property type="match status" value="1"/>
</dbReference>
<dbReference type="InterPro" id="IPR007197">
    <property type="entry name" value="rSAM"/>
</dbReference>
<dbReference type="SFLD" id="SFLDS00029">
    <property type="entry name" value="Radical_SAM"/>
    <property type="match status" value="1"/>
</dbReference>
<sequence length="327" mass="36565">MFKIRDGFNLFKPSYLNISNADFIAKIDALYDLAENCGLCPRRCGAKRLKGEKGLCGGEDVLKIASINLHFGEEPPISGKTGSGTVFFSGCPLKCKFCQNYPISRYGAGVYHSTAEFAEKMVKLQEKGANNINLVTSAHYMPFVAESIFLAKKIGLNIPIVYNSSGYEDERLLDLLDNLIDIYLPDIKYSDDGYALKYSGISNYVEVNRKALKIMYEQVKELRINKKNGIAVSGLLIRHLVLPNGISGYEDSFKFIAEKLSIDVPVSIMSQYFPAYKAKYDDNISMPITNEEYSAAVESLIGNNLTGFFQNDKFFDEDLADLSHCER</sequence>
<dbReference type="SUPFAM" id="SSF102114">
    <property type="entry name" value="Radical SAM enzymes"/>
    <property type="match status" value="1"/>
</dbReference>
<dbReference type="Gene3D" id="3.20.20.70">
    <property type="entry name" value="Aldolase class I"/>
    <property type="match status" value="1"/>
</dbReference>
<comment type="cofactor">
    <cofactor evidence="5">
        <name>[4Fe-4S] cluster</name>
        <dbReference type="ChEBI" id="CHEBI:49883"/>
    </cofactor>
    <text evidence="5">Binds 1 [4Fe-4S] cluster. The cluster is coordinated with 3 cysteines and an exchangeable S-adenosyl-L-methionine.</text>
</comment>
<dbReference type="InterPro" id="IPR058240">
    <property type="entry name" value="rSAM_sf"/>
</dbReference>
<keyword evidence="3 5" id="KW-0408">Iron</keyword>
<gene>
    <name evidence="7" type="ORF">EVJ48_04060</name>
</gene>
<accession>A0A520XEU8</accession>
<organism evidence="7 8">
    <name type="scientific">Candidatus Acidulodesulfobacterium acidiphilum</name>
    <dbReference type="NCBI Taxonomy" id="2597224"/>
    <lineage>
        <taxon>Bacteria</taxon>
        <taxon>Deltaproteobacteria</taxon>
        <taxon>Candidatus Acidulodesulfobacterales</taxon>
        <taxon>Candidatus Acidulodesulfobacterium</taxon>
    </lineage>
</organism>
<dbReference type="GO" id="GO:0046872">
    <property type="term" value="F:metal ion binding"/>
    <property type="evidence" value="ECO:0007669"/>
    <property type="project" value="UniProtKB-KW"/>
</dbReference>
<name>A0A520XEU8_9DELT</name>
<dbReference type="PIRSF" id="PIRSF004869">
    <property type="entry name" value="PflX_prd"/>
    <property type="match status" value="1"/>
</dbReference>
<reference evidence="7 8" key="1">
    <citation type="submission" date="2019-01" db="EMBL/GenBank/DDBJ databases">
        <title>Insights into ecological role of a new deltaproteobacterial order Candidatus Sinidesulfobacterales (Sva0485) by metagenomics and metatranscriptomics.</title>
        <authorList>
            <person name="Tan S."/>
            <person name="Liu J."/>
            <person name="Fang Y."/>
            <person name="Hedlund B."/>
            <person name="Lian Z.-H."/>
            <person name="Huang L.-Y."/>
            <person name="Li J.-T."/>
            <person name="Huang L.-N."/>
            <person name="Li W.-J."/>
            <person name="Jiang H.-C."/>
            <person name="Dong H.-L."/>
            <person name="Shu W.-S."/>
        </authorList>
    </citation>
    <scope>NUCLEOTIDE SEQUENCE [LARGE SCALE GENOMIC DNA]</scope>
    <source>
        <strain evidence="7">AP4</strain>
    </source>
</reference>
<proteinExistence type="predicted"/>
<evidence type="ECO:0000256" key="5">
    <source>
        <dbReference type="PIRSR" id="PIRSR004869-50"/>
    </source>
</evidence>
<feature type="binding site" evidence="5">
    <location>
        <position position="98"/>
    </location>
    <ligand>
        <name>[4Fe-4S] cluster</name>
        <dbReference type="ChEBI" id="CHEBI:49883"/>
        <note>4Fe-4S-S-AdoMet</note>
    </ligand>
</feature>
<dbReference type="PANTHER" id="PTHR43075">
    <property type="entry name" value="FORMATE LYASE ACTIVATING ENZYME, PUTATIVE (AFU_ORTHOLOGUE AFUA_2G15630)-RELATED"/>
    <property type="match status" value="1"/>
</dbReference>
<evidence type="ECO:0000259" key="6">
    <source>
        <dbReference type="Pfam" id="PF04055"/>
    </source>
</evidence>
<dbReference type="InterPro" id="IPR016431">
    <property type="entry name" value="Pyrv-formate_lyase-activ_prd"/>
</dbReference>
<dbReference type="AlphaFoldDB" id="A0A520XEU8"/>
<keyword evidence="4 5" id="KW-0411">Iron-sulfur</keyword>
<keyword evidence="2 5" id="KW-0479">Metal-binding</keyword>
<feature type="binding site" evidence="5">
    <location>
        <position position="95"/>
    </location>
    <ligand>
        <name>[4Fe-4S] cluster</name>
        <dbReference type="ChEBI" id="CHEBI:49883"/>
        <note>4Fe-4S-S-AdoMet</note>
    </ligand>
</feature>
<dbReference type="Pfam" id="PF04055">
    <property type="entry name" value="Radical_SAM"/>
    <property type="match status" value="1"/>
</dbReference>
<dbReference type="GO" id="GO:0003824">
    <property type="term" value="F:catalytic activity"/>
    <property type="evidence" value="ECO:0007669"/>
    <property type="project" value="InterPro"/>
</dbReference>
<evidence type="ECO:0000256" key="4">
    <source>
        <dbReference type="ARBA" id="ARBA00023014"/>
    </source>
</evidence>
<dbReference type="Proteomes" id="UP000322454">
    <property type="component" value="Unassembled WGS sequence"/>
</dbReference>
<evidence type="ECO:0000313" key="8">
    <source>
        <dbReference type="Proteomes" id="UP000322454"/>
    </source>
</evidence>
<dbReference type="InterPro" id="IPR013785">
    <property type="entry name" value="Aldolase_TIM"/>
</dbReference>
<dbReference type="GO" id="GO:0051536">
    <property type="term" value="F:iron-sulfur cluster binding"/>
    <property type="evidence" value="ECO:0007669"/>
    <property type="project" value="UniProtKB-KW"/>
</dbReference>
<protein>
    <submittedName>
        <fullName evidence="7">Radical SAM protein</fullName>
    </submittedName>
</protein>
<keyword evidence="1 5" id="KW-0949">S-adenosyl-L-methionine</keyword>
<feature type="domain" description="Radical SAM core" evidence="6">
    <location>
        <begin position="86"/>
        <end position="217"/>
    </location>
</feature>
<evidence type="ECO:0000313" key="7">
    <source>
        <dbReference type="EMBL" id="RZV39692.1"/>
    </source>
</evidence>
<dbReference type="EMBL" id="SHMQ01000007">
    <property type="protein sequence ID" value="RZV39692.1"/>
    <property type="molecule type" value="Genomic_DNA"/>
</dbReference>
<comment type="caution">
    <text evidence="7">The sequence shown here is derived from an EMBL/GenBank/DDBJ whole genome shotgun (WGS) entry which is preliminary data.</text>
</comment>
<evidence type="ECO:0000256" key="1">
    <source>
        <dbReference type="ARBA" id="ARBA00022691"/>
    </source>
</evidence>
<dbReference type="InterPro" id="IPR040085">
    <property type="entry name" value="MJ0674-like"/>
</dbReference>
<evidence type="ECO:0000256" key="2">
    <source>
        <dbReference type="ARBA" id="ARBA00022723"/>
    </source>
</evidence>
<evidence type="ECO:0000256" key="3">
    <source>
        <dbReference type="ARBA" id="ARBA00023004"/>
    </source>
</evidence>